<feature type="region of interest" description="Disordered" evidence="1">
    <location>
        <begin position="60"/>
        <end position="79"/>
    </location>
</feature>
<keyword evidence="2" id="KW-1133">Transmembrane helix</keyword>
<dbReference type="AlphaFoldDB" id="A0A1H3J0D6"/>
<evidence type="ECO:0000256" key="2">
    <source>
        <dbReference type="SAM" id="Phobius"/>
    </source>
</evidence>
<feature type="transmembrane region" description="Helical" evidence="2">
    <location>
        <begin position="100"/>
        <end position="118"/>
    </location>
</feature>
<protein>
    <submittedName>
        <fullName evidence="3">Uncharacterized protein</fullName>
    </submittedName>
</protein>
<keyword evidence="2" id="KW-0812">Transmembrane</keyword>
<evidence type="ECO:0000256" key="1">
    <source>
        <dbReference type="SAM" id="MobiDB-lite"/>
    </source>
</evidence>
<proteinExistence type="predicted"/>
<gene>
    <name evidence="3" type="ORF">SAMN05444004_101169</name>
</gene>
<dbReference type="EMBL" id="FNPX01000001">
    <property type="protein sequence ID" value="SDY33473.1"/>
    <property type="molecule type" value="Genomic_DNA"/>
</dbReference>
<dbReference type="Proteomes" id="UP000198914">
    <property type="component" value="Unassembled WGS sequence"/>
</dbReference>
<organism evidence="3 4">
    <name type="scientific">Jannaschia faecimaris</name>
    <dbReference type="NCBI Taxonomy" id="1244108"/>
    <lineage>
        <taxon>Bacteria</taxon>
        <taxon>Pseudomonadati</taxon>
        <taxon>Pseudomonadota</taxon>
        <taxon>Alphaproteobacteria</taxon>
        <taxon>Rhodobacterales</taxon>
        <taxon>Roseobacteraceae</taxon>
        <taxon>Jannaschia</taxon>
    </lineage>
</organism>
<feature type="transmembrane region" description="Helical" evidence="2">
    <location>
        <begin position="124"/>
        <end position="146"/>
    </location>
</feature>
<sequence>MAACRQCGGFGTRLTRQRCGGCRGDGQAVGGGDCGVCQGAGIREIQGTCTMCRGHGVTPDPAGSSPVAQAGRTAPPGPSGDRLWDSSAFLMGWMARLPRWLVWSLSVICGLSTAIWTARQPDVLNGIIVLAGFAGLFLPVLAYGALRYALGLSIRLTIGALQLAVLLFIGYVALVAMGVVEP</sequence>
<keyword evidence="2" id="KW-0472">Membrane</keyword>
<evidence type="ECO:0000313" key="4">
    <source>
        <dbReference type="Proteomes" id="UP000198914"/>
    </source>
</evidence>
<keyword evidence="4" id="KW-1185">Reference proteome</keyword>
<feature type="transmembrane region" description="Helical" evidence="2">
    <location>
        <begin position="158"/>
        <end position="180"/>
    </location>
</feature>
<reference evidence="4" key="1">
    <citation type="submission" date="2016-10" db="EMBL/GenBank/DDBJ databases">
        <authorList>
            <person name="Varghese N."/>
            <person name="Submissions S."/>
        </authorList>
    </citation>
    <scope>NUCLEOTIDE SEQUENCE [LARGE SCALE GENOMIC DNA]</scope>
    <source>
        <strain evidence="4">DSM 100420</strain>
    </source>
</reference>
<evidence type="ECO:0000313" key="3">
    <source>
        <dbReference type="EMBL" id="SDY33473.1"/>
    </source>
</evidence>
<accession>A0A1H3J0D6</accession>
<name>A0A1H3J0D6_9RHOB</name>